<dbReference type="EMBL" id="CP071091">
    <property type="protein sequence ID" value="QSQ16680.1"/>
    <property type="molecule type" value="Genomic_DNA"/>
</dbReference>
<evidence type="ECO:0000259" key="1">
    <source>
        <dbReference type="Pfam" id="PF09949"/>
    </source>
</evidence>
<reference evidence="2 3" key="1">
    <citation type="submission" date="2021-02" db="EMBL/GenBank/DDBJ databases">
        <title>De Novo genome assembly of isolated myxobacteria.</title>
        <authorList>
            <person name="Stevens D.C."/>
        </authorList>
    </citation>
    <scope>NUCLEOTIDE SEQUENCE [LARGE SCALE GENOMIC DNA]</scope>
    <source>
        <strain evidence="2 3">SCHIC003</strain>
    </source>
</reference>
<gene>
    <name evidence="2" type="ORF">JY572_11790</name>
</gene>
<sequence>MSLPDRIDPRPPRRIYRWDLDKTYLQTDFDSLRDLLRTAFQKAHEKVAVPGASALIRELSENGDSRLCIVSGSPKQMRAVLEEKLKLDGVRWDEFVLKDNVGNLLRGRFRALRGQVGYKLPAILESRVKAPAEAEEVLFGDDAEADAFIYSLFADLIAGRVDERVLSQVLEAGGVYPDDAERVRAAWKQIPVSDPVRRIFIHLDKLTPPAHFTPYGPRVVPIFNYFQAALVLLADGHLSAPQVLKIAVEMVQTAGHNIITLSNSFQDLLRRGLPLQQAAVALSQALEGPNKLLAAMRPMPDILSAFSKRLAALGTPPPPPPVQAVDYVSLIHHALPRNHKGRGKPPT</sequence>
<proteinExistence type="predicted"/>
<organism evidence="2 3">
    <name type="scientific">Myxococcus landrumensis</name>
    <dbReference type="NCBI Taxonomy" id="2813577"/>
    <lineage>
        <taxon>Bacteria</taxon>
        <taxon>Pseudomonadati</taxon>
        <taxon>Myxococcota</taxon>
        <taxon>Myxococcia</taxon>
        <taxon>Myxococcales</taxon>
        <taxon>Cystobacterineae</taxon>
        <taxon>Myxococcaceae</taxon>
        <taxon>Myxococcus</taxon>
    </lineage>
</organism>
<dbReference type="Proteomes" id="UP000663090">
    <property type="component" value="Chromosome"/>
</dbReference>
<dbReference type="Pfam" id="PF09949">
    <property type="entry name" value="APP1_cat"/>
    <property type="match status" value="1"/>
</dbReference>
<dbReference type="RefSeq" id="WP_015348506.1">
    <property type="nucleotide sequence ID" value="NZ_CP071091.1"/>
</dbReference>
<keyword evidence="3" id="KW-1185">Reference proteome</keyword>
<evidence type="ECO:0000313" key="3">
    <source>
        <dbReference type="Proteomes" id="UP000663090"/>
    </source>
</evidence>
<protein>
    <recommendedName>
        <fullName evidence="1">Phosphatidate phosphatase APP1 catalytic domain-containing protein</fullName>
    </recommendedName>
</protein>
<feature type="domain" description="Phosphatidate phosphatase APP1 catalytic" evidence="1">
    <location>
        <begin position="19"/>
        <end position="161"/>
    </location>
</feature>
<accession>A0ABX7ND13</accession>
<evidence type="ECO:0000313" key="2">
    <source>
        <dbReference type="EMBL" id="QSQ16680.1"/>
    </source>
</evidence>
<name>A0ABX7ND13_9BACT</name>
<dbReference type="InterPro" id="IPR019236">
    <property type="entry name" value="APP1_cat"/>
</dbReference>